<accession>A0AAD5NGK7</accession>
<sequence length="78" mass="9054">MNNERDYSSSEVLIRLLKHYPKIKAIIYLSSPLSLYLSEIGLAWRHSQLLQTFRVPRLHCSKDRRREGVVLMEGIGGI</sequence>
<dbReference type="AlphaFoldDB" id="A0AAD5NGK7"/>
<reference evidence="1" key="1">
    <citation type="journal article" date="2022" name="Plant J.">
        <title>Strategies of tolerance reflected in two North American maple genomes.</title>
        <authorList>
            <person name="McEvoy S.L."/>
            <person name="Sezen U.U."/>
            <person name="Trouern-Trend A."/>
            <person name="McMahon S.M."/>
            <person name="Schaberg P.G."/>
            <person name="Yang J."/>
            <person name="Wegrzyn J.L."/>
            <person name="Swenson N.G."/>
        </authorList>
    </citation>
    <scope>NUCLEOTIDE SEQUENCE</scope>
    <source>
        <strain evidence="1">91603</strain>
    </source>
</reference>
<protein>
    <submittedName>
        <fullName evidence="1">Uncharacterized protein</fullName>
    </submittedName>
</protein>
<evidence type="ECO:0000313" key="2">
    <source>
        <dbReference type="Proteomes" id="UP001064489"/>
    </source>
</evidence>
<evidence type="ECO:0000313" key="1">
    <source>
        <dbReference type="EMBL" id="KAI9157830.1"/>
    </source>
</evidence>
<dbReference type="Proteomes" id="UP001064489">
    <property type="component" value="Chromosome 12"/>
</dbReference>
<keyword evidence="2" id="KW-1185">Reference proteome</keyword>
<comment type="caution">
    <text evidence="1">The sequence shown here is derived from an EMBL/GenBank/DDBJ whole genome shotgun (WGS) entry which is preliminary data.</text>
</comment>
<reference evidence="1" key="2">
    <citation type="submission" date="2023-02" db="EMBL/GenBank/DDBJ databases">
        <authorList>
            <person name="Swenson N.G."/>
            <person name="Wegrzyn J.L."/>
            <person name="Mcevoy S.L."/>
        </authorList>
    </citation>
    <scope>NUCLEOTIDE SEQUENCE</scope>
    <source>
        <strain evidence="1">91603</strain>
        <tissue evidence="1">Leaf</tissue>
    </source>
</reference>
<proteinExistence type="predicted"/>
<name>A0AAD5NGK7_ACENE</name>
<organism evidence="1 2">
    <name type="scientific">Acer negundo</name>
    <name type="common">Box elder</name>
    <dbReference type="NCBI Taxonomy" id="4023"/>
    <lineage>
        <taxon>Eukaryota</taxon>
        <taxon>Viridiplantae</taxon>
        <taxon>Streptophyta</taxon>
        <taxon>Embryophyta</taxon>
        <taxon>Tracheophyta</taxon>
        <taxon>Spermatophyta</taxon>
        <taxon>Magnoliopsida</taxon>
        <taxon>eudicotyledons</taxon>
        <taxon>Gunneridae</taxon>
        <taxon>Pentapetalae</taxon>
        <taxon>rosids</taxon>
        <taxon>malvids</taxon>
        <taxon>Sapindales</taxon>
        <taxon>Sapindaceae</taxon>
        <taxon>Hippocastanoideae</taxon>
        <taxon>Acereae</taxon>
        <taxon>Acer</taxon>
    </lineage>
</organism>
<gene>
    <name evidence="1" type="ORF">LWI28_028773</name>
</gene>
<dbReference type="EMBL" id="JAJSOW010000107">
    <property type="protein sequence ID" value="KAI9157830.1"/>
    <property type="molecule type" value="Genomic_DNA"/>
</dbReference>